<dbReference type="PANTHER" id="PTHR46865">
    <property type="entry name" value="OXIDOREDUCTASE-RELATED"/>
    <property type="match status" value="1"/>
</dbReference>
<dbReference type="Gene3D" id="3.30.9.10">
    <property type="entry name" value="D-Amino Acid Oxidase, subunit A, domain 2"/>
    <property type="match status" value="1"/>
</dbReference>
<gene>
    <name evidence="3" type="ORF">UO65_5062</name>
</gene>
<evidence type="ECO:0000259" key="2">
    <source>
        <dbReference type="Pfam" id="PF01494"/>
    </source>
</evidence>
<dbReference type="AlphaFoldDB" id="W7IH83"/>
<proteinExistence type="predicted"/>
<dbReference type="PATRIC" id="fig|909613.9.peg.5059"/>
<reference evidence="3 4" key="1">
    <citation type="journal article" date="2014" name="Genome Announc.">
        <title>Draft Genome Sequence of the Antitrypanosomally Active Sponge-Associated Bacterium Actinokineospora sp. Strain EG49.</title>
        <authorList>
            <person name="Harjes J."/>
            <person name="Ryu T."/>
            <person name="Abdelmohsen U.R."/>
            <person name="Moitinho-Silva L."/>
            <person name="Horn H."/>
            <person name="Ravasi T."/>
            <person name="Hentschel U."/>
        </authorList>
    </citation>
    <scope>NUCLEOTIDE SEQUENCE [LARGE SCALE GENOMIC DNA]</scope>
    <source>
        <strain evidence="3 4">EG49</strain>
    </source>
</reference>
<sequence>MVGLGIAGMSAAIGLRRAGWTPVIVERAPERRTGGYFVGLFPEGLQAAVDLGIADHLHTRNPERRPGGNSWSVDRRGRRRPALGFLDQPGEPAAVLRGDIEAALWQSVTGVEVRLGTTPVAITEGPAEVQVLLEEAGTGARYREGFDMIVGADGMRSSVRRIVFGPDEDHLTTWNAMICAFQLEEQVPSYEASDSITIARAKRAVWVFGLADHAPTALLTYRTTDIQEQFGGSRVQRLRSVFSGMDDPVVRHVLDSLEKAPDHLFDSVHQVKMPRWSKGRVVLVGDAAWCVNLYSGMGATSSLRGGAALSAALLEHPDDLAAALGAWEVGLRPFITKHQRTARLKQQMFVPSSRRAEALRSVLLGLVRRVRGRRQATEAGGQRAWTLSGPVVHPRPMPTRRTGACLPRGRCQVFQGALLAVGEDHRAAELHDLLAAAEFVDEEAVQVGHVTDAHVQQEVVAAREDEHGHDLGHGQRLVVEPADQGPGQRADLGEDHRLHRPAQ</sequence>
<feature type="region of interest" description="Disordered" evidence="1">
    <location>
        <begin position="378"/>
        <end position="403"/>
    </location>
</feature>
<feature type="domain" description="FAD-binding" evidence="2">
    <location>
        <begin position="2"/>
        <end position="315"/>
    </location>
</feature>
<comment type="caution">
    <text evidence="3">The sequence shown here is derived from an EMBL/GenBank/DDBJ whole genome shotgun (WGS) entry which is preliminary data.</text>
</comment>
<dbReference type="Proteomes" id="UP000019277">
    <property type="component" value="Unassembled WGS sequence"/>
</dbReference>
<dbReference type="Pfam" id="PF01494">
    <property type="entry name" value="FAD_binding_3"/>
    <property type="match status" value="1"/>
</dbReference>
<dbReference type="Gene3D" id="3.50.50.60">
    <property type="entry name" value="FAD/NAD(P)-binding domain"/>
    <property type="match status" value="1"/>
</dbReference>
<evidence type="ECO:0000313" key="4">
    <source>
        <dbReference type="Proteomes" id="UP000019277"/>
    </source>
</evidence>
<dbReference type="InterPro" id="IPR036188">
    <property type="entry name" value="FAD/NAD-bd_sf"/>
</dbReference>
<dbReference type="InterPro" id="IPR002938">
    <property type="entry name" value="FAD-bd"/>
</dbReference>
<dbReference type="EMBL" id="AYXG01000192">
    <property type="protein sequence ID" value="EWC59648.1"/>
    <property type="molecule type" value="Genomic_DNA"/>
</dbReference>
<dbReference type="eggNOG" id="COG0654">
    <property type="taxonomic scope" value="Bacteria"/>
</dbReference>
<keyword evidence="4" id="KW-1185">Reference proteome</keyword>
<dbReference type="GO" id="GO:0071949">
    <property type="term" value="F:FAD binding"/>
    <property type="evidence" value="ECO:0007669"/>
    <property type="project" value="InterPro"/>
</dbReference>
<evidence type="ECO:0000313" key="3">
    <source>
        <dbReference type="EMBL" id="EWC59648.1"/>
    </source>
</evidence>
<dbReference type="PANTHER" id="PTHR46865:SF8">
    <property type="entry name" value="POSSIBLE OXIDOREDUCTASE"/>
    <property type="match status" value="1"/>
</dbReference>
<dbReference type="STRING" id="909613.UO65_5062"/>
<dbReference type="InterPro" id="IPR051704">
    <property type="entry name" value="FAD_aromatic-hydroxylase"/>
</dbReference>
<feature type="region of interest" description="Disordered" evidence="1">
    <location>
        <begin position="481"/>
        <end position="503"/>
    </location>
</feature>
<name>W7IH83_9PSEU</name>
<evidence type="ECO:0000256" key="1">
    <source>
        <dbReference type="SAM" id="MobiDB-lite"/>
    </source>
</evidence>
<protein>
    <recommendedName>
        <fullName evidence="2">FAD-binding domain-containing protein</fullName>
    </recommendedName>
</protein>
<dbReference type="SUPFAM" id="SSF51905">
    <property type="entry name" value="FAD/NAD(P)-binding domain"/>
    <property type="match status" value="1"/>
</dbReference>
<accession>W7IH83</accession>
<organism evidence="3 4">
    <name type="scientific">Actinokineospora spheciospongiae</name>
    <dbReference type="NCBI Taxonomy" id="909613"/>
    <lineage>
        <taxon>Bacteria</taxon>
        <taxon>Bacillati</taxon>
        <taxon>Actinomycetota</taxon>
        <taxon>Actinomycetes</taxon>
        <taxon>Pseudonocardiales</taxon>
        <taxon>Pseudonocardiaceae</taxon>
        <taxon>Actinokineospora</taxon>
    </lineage>
</organism>